<dbReference type="Pfam" id="PF00707">
    <property type="entry name" value="IF3_C"/>
    <property type="match status" value="1"/>
</dbReference>
<keyword evidence="3 4" id="KW-0648">Protein biosynthesis</keyword>
<dbReference type="GO" id="GO:0032790">
    <property type="term" value="P:ribosome disassembly"/>
    <property type="evidence" value="ECO:0007669"/>
    <property type="project" value="TreeGrafter"/>
</dbReference>
<feature type="domain" description="Translation initiation factor 3 N-terminal" evidence="8">
    <location>
        <begin position="4"/>
        <end position="72"/>
    </location>
</feature>
<dbReference type="Gene3D" id="3.10.20.80">
    <property type="entry name" value="Translation initiation factor 3 (IF-3), N-terminal domain"/>
    <property type="match status" value="1"/>
</dbReference>
<evidence type="ECO:0000256" key="3">
    <source>
        <dbReference type="ARBA" id="ARBA00022917"/>
    </source>
</evidence>
<dbReference type="SUPFAM" id="SSF54364">
    <property type="entry name" value="Translation initiation factor IF3, N-terminal domain"/>
    <property type="match status" value="1"/>
</dbReference>
<reference evidence="9" key="1">
    <citation type="submission" date="2024-07" db="EMBL/GenBank/DDBJ databases">
        <title>Complete genome sequence of Verrucomicrobiaceae bacterium NT6N.</title>
        <authorList>
            <person name="Huang C."/>
            <person name="Takami H."/>
            <person name="Hamasaki K."/>
        </authorList>
    </citation>
    <scope>NUCLEOTIDE SEQUENCE</scope>
    <source>
        <strain evidence="9">NT6N</strain>
    </source>
</reference>
<dbReference type="AlphaFoldDB" id="A0AAT9FQK3"/>
<dbReference type="FunFam" id="3.30.110.10:FF:000001">
    <property type="entry name" value="Translation initiation factor IF-3"/>
    <property type="match status" value="1"/>
</dbReference>
<dbReference type="GO" id="GO:0043022">
    <property type="term" value="F:ribosome binding"/>
    <property type="evidence" value="ECO:0007669"/>
    <property type="project" value="TreeGrafter"/>
</dbReference>
<dbReference type="PANTHER" id="PTHR10938:SF0">
    <property type="entry name" value="TRANSLATION INITIATION FACTOR IF-3, MITOCHONDRIAL"/>
    <property type="match status" value="1"/>
</dbReference>
<dbReference type="GO" id="GO:0003743">
    <property type="term" value="F:translation initiation factor activity"/>
    <property type="evidence" value="ECO:0007669"/>
    <property type="project" value="UniProtKB-UniRule"/>
</dbReference>
<feature type="domain" description="Translation initiation factor 3 C-terminal" evidence="7">
    <location>
        <begin position="78"/>
        <end position="161"/>
    </location>
</feature>
<keyword evidence="2 4" id="KW-0396">Initiation factor</keyword>
<evidence type="ECO:0000259" key="7">
    <source>
        <dbReference type="Pfam" id="PF00707"/>
    </source>
</evidence>
<dbReference type="HAMAP" id="MF_00080">
    <property type="entry name" value="IF_3"/>
    <property type="match status" value="1"/>
</dbReference>
<dbReference type="InterPro" id="IPR019815">
    <property type="entry name" value="Translation_initiation_fac_3_C"/>
</dbReference>
<feature type="compositionally biased region" description="Basic and acidic residues" evidence="6">
    <location>
        <begin position="197"/>
        <end position="216"/>
    </location>
</feature>
<evidence type="ECO:0000256" key="4">
    <source>
        <dbReference type="HAMAP-Rule" id="MF_00080"/>
    </source>
</evidence>
<proteinExistence type="inferred from homology"/>
<comment type="similarity">
    <text evidence="1 4">Belongs to the IF-3 family.</text>
</comment>
<dbReference type="InterPro" id="IPR001288">
    <property type="entry name" value="Translation_initiation_fac_3"/>
</dbReference>
<feature type="compositionally biased region" description="Acidic residues" evidence="6">
    <location>
        <begin position="180"/>
        <end position="196"/>
    </location>
</feature>
<comment type="subunit">
    <text evidence="4">Monomer.</text>
</comment>
<accession>A0AAT9FQK3</accession>
<dbReference type="Gene3D" id="3.30.110.10">
    <property type="entry name" value="Translation initiation factor 3 (IF-3), C-terminal domain"/>
    <property type="match status" value="1"/>
</dbReference>
<name>A0AAT9FQK3_9BACT</name>
<dbReference type="SUPFAM" id="SSF55200">
    <property type="entry name" value="Translation initiation factor IF3, C-terminal domain"/>
    <property type="match status" value="1"/>
</dbReference>
<dbReference type="InterPro" id="IPR036787">
    <property type="entry name" value="T_IF-3_N_sf"/>
</dbReference>
<dbReference type="InterPro" id="IPR036788">
    <property type="entry name" value="T_IF-3_C_sf"/>
</dbReference>
<comment type="subcellular location">
    <subcellularLocation>
        <location evidence="4">Cytoplasm</location>
    </subcellularLocation>
</comment>
<evidence type="ECO:0000256" key="2">
    <source>
        <dbReference type="ARBA" id="ARBA00022540"/>
    </source>
</evidence>
<comment type="function">
    <text evidence="4">IF-3 binds to the 30S ribosomal subunit and shifts the equilibrium between 70S ribosomes and their 50S and 30S subunits in favor of the free subunits, thus enhancing the availability of 30S subunits on which protein synthesis initiation begins.</text>
</comment>
<dbReference type="NCBIfam" id="TIGR00168">
    <property type="entry name" value="infC"/>
    <property type="match status" value="1"/>
</dbReference>
<evidence type="ECO:0000259" key="8">
    <source>
        <dbReference type="Pfam" id="PF05198"/>
    </source>
</evidence>
<evidence type="ECO:0000256" key="1">
    <source>
        <dbReference type="ARBA" id="ARBA00005439"/>
    </source>
</evidence>
<organism evidence="9">
    <name type="scientific">Oceaniferula spumae</name>
    <dbReference type="NCBI Taxonomy" id="2979115"/>
    <lineage>
        <taxon>Bacteria</taxon>
        <taxon>Pseudomonadati</taxon>
        <taxon>Verrucomicrobiota</taxon>
        <taxon>Verrucomicrobiia</taxon>
        <taxon>Verrucomicrobiales</taxon>
        <taxon>Verrucomicrobiaceae</taxon>
        <taxon>Oceaniferula</taxon>
    </lineage>
</organism>
<keyword evidence="4" id="KW-0963">Cytoplasm</keyword>
<dbReference type="Pfam" id="PF05198">
    <property type="entry name" value="IF3_N"/>
    <property type="match status" value="1"/>
</dbReference>
<dbReference type="PANTHER" id="PTHR10938">
    <property type="entry name" value="TRANSLATION INITIATION FACTOR IF-3"/>
    <property type="match status" value="1"/>
</dbReference>
<evidence type="ECO:0000313" key="9">
    <source>
        <dbReference type="EMBL" id="BDS08320.1"/>
    </source>
</evidence>
<evidence type="ECO:0000256" key="6">
    <source>
        <dbReference type="SAM" id="MobiDB-lite"/>
    </source>
</evidence>
<dbReference type="InterPro" id="IPR019814">
    <property type="entry name" value="Translation_initiation_fac_3_N"/>
</dbReference>
<dbReference type="GO" id="GO:0016020">
    <property type="term" value="C:membrane"/>
    <property type="evidence" value="ECO:0007669"/>
    <property type="project" value="TreeGrafter"/>
</dbReference>
<evidence type="ECO:0000256" key="5">
    <source>
        <dbReference type="NCBIfam" id="TIGR00168"/>
    </source>
</evidence>
<dbReference type="GO" id="GO:0005829">
    <property type="term" value="C:cytosol"/>
    <property type="evidence" value="ECO:0007669"/>
    <property type="project" value="TreeGrafter"/>
</dbReference>
<sequence length="216" mass="24587">MTRVNERIRAPKVRVVYEDQQLGVMSSRVAVEKAKSVGLDLVEVAPNASPPVCRVCDYGKYKYEQAKLKKKAPKPANRIKEIKLRVGTDTHDYNIKLARAEQFLDQGSKVRVRLQFRGRENAHREIGFDVLNKVATDLKAMAHVDQAPRLAGRAVNMMLSPLPKEQRKRHFYLSHGNLVDPDDEGDEDVEFDDDDHHEENSKAEAKPKKADSDEEE</sequence>
<feature type="region of interest" description="Disordered" evidence="6">
    <location>
        <begin position="175"/>
        <end position="216"/>
    </location>
</feature>
<dbReference type="EMBL" id="AP026866">
    <property type="protein sequence ID" value="BDS08320.1"/>
    <property type="molecule type" value="Genomic_DNA"/>
</dbReference>
<gene>
    <name evidence="4 9" type="primary">infC</name>
    <name evidence="9" type="ORF">NT6N_33600</name>
</gene>
<protein>
    <recommendedName>
        <fullName evidence="4 5">Translation initiation factor IF-3</fullName>
    </recommendedName>
</protein>
<dbReference type="KEGG" id="osu:NT6N_33600"/>